<feature type="compositionally biased region" description="Low complexity" evidence="1">
    <location>
        <begin position="253"/>
        <end position="264"/>
    </location>
</feature>
<sequence>MILGNMRYLNGALAIGLLSVTSIALEVVTVSIPTCLHGAGVTTFLPGAGGTDGAGGATGPRGTGRETFIIPVTDTNSLGSTFPEPPTEVVTSGVTLVATILPEVVTLQGTYADVGTIPLLPGGAVPLNGAVTSSTYMSVEYCAAFCQGAQFFALYNGDTCNCGTEVIPITRRKAFLRERDLCTPCSGKFFECCGMKGMAVLYKTNTTPPTSIAVTFATGITTAGSLGSPPIVLSTASFTPVQPTNSPLNSGVEAPTETTATTPAVQPNAPAGTTVIVGHSTAPDISSPSYPGSTAASNRPDASSSGGVVTPTPTSTSRMTARESSLSTGGSTSSTGGGSTIPNGGALTPSSGGGSTTSTGGRSTTSQVGGLTASTGGGSTGDGSTTSTGGGSIAPTGGKSTTPTGGGSIAPTSAPPLGSSISGAIGAGTLTSTSVPPGVTYNGQSPVCPDQNGDYYTTPLGNTYNITCGITIQGQAADHAFHADTYTACLGACDLLQGCQAATYTACSSATCPNCKAYYSFSSYGGGMSGPMAGVNVDGPNDGQDITDDPCGAGLTMYPDSFGRTYALNCGYSVSGATALISVDTTNFEACMDYCSLGGNCIAVTYTGPHTLGTAAANCNTFSTNGTLVAQNATAYAVYVS</sequence>
<feature type="compositionally biased region" description="Low complexity" evidence="1">
    <location>
        <begin position="382"/>
        <end position="403"/>
    </location>
</feature>
<reference evidence="2 3" key="1">
    <citation type="submission" date="2024-09" db="EMBL/GenBank/DDBJ databases">
        <title>Rethinking Asexuality: The Enigmatic Case of Functional Sexual Genes in Lepraria (Stereocaulaceae).</title>
        <authorList>
            <person name="Doellman M."/>
            <person name="Sun Y."/>
            <person name="Barcenas-Pena A."/>
            <person name="Lumbsch H.T."/>
            <person name="Grewe F."/>
        </authorList>
    </citation>
    <scope>NUCLEOTIDE SEQUENCE [LARGE SCALE GENOMIC DNA]</scope>
    <source>
        <strain evidence="2 3">Mercado 3170</strain>
    </source>
</reference>
<name>A0ABR4AFC8_9LECA</name>
<gene>
    <name evidence="2" type="ORF">N7G274_005271</name>
</gene>
<keyword evidence="3" id="KW-1185">Reference proteome</keyword>
<comment type="caution">
    <text evidence="2">The sequence shown here is derived from an EMBL/GenBank/DDBJ whole genome shotgun (WGS) entry which is preliminary data.</text>
</comment>
<dbReference type="Proteomes" id="UP001590950">
    <property type="component" value="Unassembled WGS sequence"/>
</dbReference>
<organism evidence="2 3">
    <name type="scientific">Stereocaulon virgatum</name>
    <dbReference type="NCBI Taxonomy" id="373712"/>
    <lineage>
        <taxon>Eukaryota</taxon>
        <taxon>Fungi</taxon>
        <taxon>Dikarya</taxon>
        <taxon>Ascomycota</taxon>
        <taxon>Pezizomycotina</taxon>
        <taxon>Lecanoromycetes</taxon>
        <taxon>OSLEUM clade</taxon>
        <taxon>Lecanoromycetidae</taxon>
        <taxon>Lecanorales</taxon>
        <taxon>Lecanorineae</taxon>
        <taxon>Stereocaulaceae</taxon>
        <taxon>Stereocaulon</taxon>
    </lineage>
</organism>
<evidence type="ECO:0000313" key="2">
    <source>
        <dbReference type="EMBL" id="KAL2042083.1"/>
    </source>
</evidence>
<feature type="compositionally biased region" description="Polar residues" evidence="1">
    <location>
        <begin position="283"/>
        <end position="323"/>
    </location>
</feature>
<protein>
    <recommendedName>
        <fullName evidence="4">WSC domain-containing protein</fullName>
    </recommendedName>
</protein>
<accession>A0ABR4AFC8</accession>
<proteinExistence type="predicted"/>
<feature type="compositionally biased region" description="Low complexity" evidence="1">
    <location>
        <begin position="324"/>
        <end position="334"/>
    </location>
</feature>
<evidence type="ECO:0000256" key="1">
    <source>
        <dbReference type="SAM" id="MobiDB-lite"/>
    </source>
</evidence>
<dbReference type="EMBL" id="JBEFKJ010000015">
    <property type="protein sequence ID" value="KAL2042083.1"/>
    <property type="molecule type" value="Genomic_DNA"/>
</dbReference>
<feature type="region of interest" description="Disordered" evidence="1">
    <location>
        <begin position="242"/>
        <end position="421"/>
    </location>
</feature>
<feature type="compositionally biased region" description="Low complexity" evidence="1">
    <location>
        <begin position="344"/>
        <end position="374"/>
    </location>
</feature>
<evidence type="ECO:0000313" key="3">
    <source>
        <dbReference type="Proteomes" id="UP001590950"/>
    </source>
</evidence>
<evidence type="ECO:0008006" key="4">
    <source>
        <dbReference type="Google" id="ProtNLM"/>
    </source>
</evidence>